<dbReference type="PROSITE" id="PS51257">
    <property type="entry name" value="PROKAR_LIPOPROTEIN"/>
    <property type="match status" value="1"/>
</dbReference>
<protein>
    <submittedName>
        <fullName evidence="2">Uncharacterized protein</fullName>
    </submittedName>
</protein>
<evidence type="ECO:0000313" key="3">
    <source>
        <dbReference type="Proteomes" id="UP001220022"/>
    </source>
</evidence>
<evidence type="ECO:0000256" key="1">
    <source>
        <dbReference type="SAM" id="MobiDB-lite"/>
    </source>
</evidence>
<dbReference type="RefSeq" id="WP_275823381.1">
    <property type="nucleotide sequence ID" value="NZ_BAAANM010000057.1"/>
</dbReference>
<proteinExistence type="predicted"/>
<gene>
    <name evidence="2" type="ORF">P2L57_39515</name>
</gene>
<dbReference type="Proteomes" id="UP001220022">
    <property type="component" value="Unassembled WGS sequence"/>
</dbReference>
<comment type="caution">
    <text evidence="2">The sequence shown here is derived from an EMBL/GenBank/DDBJ whole genome shotgun (WGS) entry which is preliminary data.</text>
</comment>
<name>A0ABT5ZCP1_9ACTN</name>
<reference evidence="2 3" key="1">
    <citation type="submission" date="2023-03" db="EMBL/GenBank/DDBJ databases">
        <title>Draft genome sequence of type strain Streptomyces ferralitis JCM 14344.</title>
        <authorList>
            <person name="Klaysubun C."/>
            <person name="Duangmal K."/>
        </authorList>
    </citation>
    <scope>NUCLEOTIDE SEQUENCE [LARGE SCALE GENOMIC DNA]</scope>
    <source>
        <strain evidence="2 3">JCM 14344</strain>
    </source>
</reference>
<keyword evidence="3" id="KW-1185">Reference proteome</keyword>
<feature type="region of interest" description="Disordered" evidence="1">
    <location>
        <begin position="36"/>
        <end position="55"/>
    </location>
</feature>
<evidence type="ECO:0000313" key="2">
    <source>
        <dbReference type="EMBL" id="MDF2261589.1"/>
    </source>
</evidence>
<dbReference type="EMBL" id="JARHTQ010000071">
    <property type="protein sequence ID" value="MDF2261589.1"/>
    <property type="molecule type" value="Genomic_DNA"/>
</dbReference>
<organism evidence="2 3">
    <name type="scientific">Streptantibioticus ferralitis</name>
    <dbReference type="NCBI Taxonomy" id="236510"/>
    <lineage>
        <taxon>Bacteria</taxon>
        <taxon>Bacillati</taxon>
        <taxon>Actinomycetota</taxon>
        <taxon>Actinomycetes</taxon>
        <taxon>Kitasatosporales</taxon>
        <taxon>Streptomycetaceae</taxon>
        <taxon>Streptantibioticus</taxon>
    </lineage>
</organism>
<accession>A0ABT5ZCP1</accession>
<sequence>MSRPEQPGRHHRRLRTGLFPAALLSVSLVVGGCTSTSPRAPVTPSIPPSASPAGTPLANTNWASAITDIDCTTQGNEGIEVLGTRFAAVRGADTPDAFVWFDCVHQASSWPHQLDVYDGSSAPDAPRRIATLVSATEQVNGHGLRVAGLSFSGHSVTVDLVAYAPNDPMCCPTQRLQRTFAWQGGRFVQGSG</sequence>